<evidence type="ECO:0000313" key="2">
    <source>
        <dbReference type="EMBL" id="MED7821183.1"/>
    </source>
</evidence>
<evidence type="ECO:0000313" key="3">
    <source>
        <dbReference type="Proteomes" id="UP001333996"/>
    </source>
</evidence>
<feature type="signal peptide" evidence="1">
    <location>
        <begin position="1"/>
        <end position="23"/>
    </location>
</feature>
<gene>
    <name evidence="2" type="ORF">VXC91_04090</name>
</gene>
<dbReference type="EMBL" id="JAYWVC010000007">
    <property type="protein sequence ID" value="MED7821183.1"/>
    <property type="molecule type" value="Genomic_DNA"/>
</dbReference>
<evidence type="ECO:0000256" key="1">
    <source>
        <dbReference type="SAM" id="SignalP"/>
    </source>
</evidence>
<accession>A0ABU7FBJ8</accession>
<keyword evidence="3" id="KW-1185">Reference proteome</keyword>
<reference evidence="2" key="1">
    <citation type="submission" date="2024-01" db="EMBL/GenBank/DDBJ databases">
        <title>First draft genome sequence data of TA4-1, the type strain of Gram-positive actinobacterium Streptomyces chiangmaiensis.</title>
        <authorList>
            <person name="Yasawong M."/>
            <person name="Nantapong N."/>
        </authorList>
    </citation>
    <scope>NUCLEOTIDE SEQUENCE</scope>
    <source>
        <strain evidence="2">TA4-1</strain>
    </source>
</reference>
<proteinExistence type="predicted"/>
<dbReference type="Proteomes" id="UP001333996">
    <property type="component" value="Unassembled WGS sequence"/>
</dbReference>
<name>A0ABU7FBJ8_9ACTN</name>
<sequence>MAPLALSSLALGSLPLMAGSAQAVTPKATCHVTQDAQKPERFNVVGTGLTPGADVTVAQGGHKTFFTATAEGKLSSNLTIASTGGTVTMQEEGGPMLTCGTVKQAEEKQTQDQYAKGYEDGFKLAKATCKAQAPQGITTLDPNYEKGFNAGAAAAIAKYC</sequence>
<comment type="caution">
    <text evidence="2">The sequence shown here is derived from an EMBL/GenBank/DDBJ whole genome shotgun (WGS) entry which is preliminary data.</text>
</comment>
<dbReference type="RefSeq" id="WP_329505148.1">
    <property type="nucleotide sequence ID" value="NZ_BAAAYZ010000078.1"/>
</dbReference>
<protein>
    <submittedName>
        <fullName evidence="2">Uncharacterized protein</fullName>
    </submittedName>
</protein>
<keyword evidence="1" id="KW-0732">Signal</keyword>
<feature type="chain" id="PRO_5046355249" evidence="1">
    <location>
        <begin position="24"/>
        <end position="160"/>
    </location>
</feature>
<organism evidence="2 3">
    <name type="scientific">Streptomyces chiangmaiensis</name>
    <dbReference type="NCBI Taxonomy" id="766497"/>
    <lineage>
        <taxon>Bacteria</taxon>
        <taxon>Bacillati</taxon>
        <taxon>Actinomycetota</taxon>
        <taxon>Actinomycetes</taxon>
        <taxon>Kitasatosporales</taxon>
        <taxon>Streptomycetaceae</taxon>
        <taxon>Streptomyces</taxon>
    </lineage>
</organism>